<evidence type="ECO:0000256" key="6">
    <source>
        <dbReference type="ARBA" id="ARBA00023242"/>
    </source>
</evidence>
<evidence type="ECO:0000256" key="8">
    <source>
        <dbReference type="PROSITE-ProRule" id="PRU01263"/>
    </source>
</evidence>
<feature type="binding site" evidence="8">
    <location>
        <position position="7"/>
    </location>
    <ligand>
        <name>Zn(2+)</name>
        <dbReference type="ChEBI" id="CHEBI:29105"/>
    </ligand>
</feature>
<protein>
    <submittedName>
        <fullName evidence="13">Transcription factor Ouib-like</fullName>
    </submittedName>
</protein>
<feature type="region of interest" description="Disordered" evidence="9">
    <location>
        <begin position="124"/>
        <end position="153"/>
    </location>
</feature>
<organism evidence="12 13">
    <name type="scientific">Drosophila albomicans</name>
    <name type="common">Fruit fly</name>
    <dbReference type="NCBI Taxonomy" id="7291"/>
    <lineage>
        <taxon>Eukaryota</taxon>
        <taxon>Metazoa</taxon>
        <taxon>Ecdysozoa</taxon>
        <taxon>Arthropoda</taxon>
        <taxon>Hexapoda</taxon>
        <taxon>Insecta</taxon>
        <taxon>Pterygota</taxon>
        <taxon>Neoptera</taxon>
        <taxon>Endopterygota</taxon>
        <taxon>Diptera</taxon>
        <taxon>Brachycera</taxon>
        <taxon>Muscomorpha</taxon>
        <taxon>Ephydroidea</taxon>
        <taxon>Drosophilidae</taxon>
        <taxon>Drosophila</taxon>
    </lineage>
</organism>
<evidence type="ECO:0000256" key="5">
    <source>
        <dbReference type="ARBA" id="ARBA00022833"/>
    </source>
</evidence>
<dbReference type="PANTHER" id="PTHR16515">
    <property type="entry name" value="PR DOMAIN ZINC FINGER PROTEIN"/>
    <property type="match status" value="1"/>
</dbReference>
<keyword evidence="5 8" id="KW-0862">Zinc</keyword>
<feature type="domain" description="C2H2-type" evidence="10">
    <location>
        <begin position="174"/>
        <end position="201"/>
    </location>
</feature>
<dbReference type="OrthoDB" id="7848184at2759"/>
<dbReference type="InterPro" id="IPR036236">
    <property type="entry name" value="Znf_C2H2_sf"/>
</dbReference>
<feature type="binding site" evidence="8">
    <location>
        <position position="56"/>
    </location>
    <ligand>
        <name>Zn(2+)</name>
        <dbReference type="ChEBI" id="CHEBI:29105"/>
    </ligand>
</feature>
<dbReference type="GeneID" id="127564982"/>
<comment type="subcellular location">
    <subcellularLocation>
        <location evidence="1">Nucleus</location>
    </subcellularLocation>
</comment>
<dbReference type="RefSeq" id="XP_051864106.1">
    <property type="nucleotide sequence ID" value="XM_052008146.1"/>
</dbReference>
<evidence type="ECO:0000256" key="7">
    <source>
        <dbReference type="PROSITE-ProRule" id="PRU00042"/>
    </source>
</evidence>
<dbReference type="InterPro" id="IPR050331">
    <property type="entry name" value="Zinc_finger"/>
</dbReference>
<feature type="compositionally biased region" description="Polar residues" evidence="9">
    <location>
        <begin position="141"/>
        <end position="153"/>
    </location>
</feature>
<keyword evidence="12" id="KW-1185">Reference proteome</keyword>
<dbReference type="SUPFAM" id="SSF57667">
    <property type="entry name" value="beta-beta-alpha zinc fingers"/>
    <property type="match status" value="3"/>
</dbReference>
<dbReference type="PROSITE" id="PS00028">
    <property type="entry name" value="ZINC_FINGER_C2H2_1"/>
    <property type="match status" value="5"/>
</dbReference>
<feature type="domain" description="C2H2-type" evidence="10">
    <location>
        <begin position="231"/>
        <end position="259"/>
    </location>
</feature>
<keyword evidence="4 7" id="KW-0863">Zinc-finger</keyword>
<dbReference type="GO" id="GO:0010468">
    <property type="term" value="P:regulation of gene expression"/>
    <property type="evidence" value="ECO:0007669"/>
    <property type="project" value="TreeGrafter"/>
</dbReference>
<dbReference type="InterPro" id="IPR012934">
    <property type="entry name" value="Znf_AD"/>
</dbReference>
<dbReference type="InterPro" id="IPR013087">
    <property type="entry name" value="Znf_C2H2_type"/>
</dbReference>
<sequence>MSQLILCRTCGEKIYNLNAKNLFGPEGKTLLNQLHMLTGIYLTEEPDLPKHICACCHLDLNHSISFRERCIQTNKYLRNGKGATISDPLTTEMENTEIVMSEQQANHIVSEHKRKQMQIAVSCKPSKKQSPKQRQMQQMSNRSVEQRSNQIERVSSKKIKTNIKKKGKSNTKTYVCDQCGRYFTDASNLKIHIVRHTGIKSFECQECGEKYYTGHLLNLHIRVKHQGEMPYACKHCEQRFYTSTSRSRHEQLQHMRDRAYECRVCGKTYRTRSCLNKHEFLHTGERPYRCEVCNVAFPRNTNLKLHYRSKQHQKKAAQAQGEDFDDLEEDIIVEQEDLEFAESIIEELDE</sequence>
<evidence type="ECO:0000259" key="11">
    <source>
        <dbReference type="PROSITE" id="PS51915"/>
    </source>
</evidence>
<feature type="binding site" evidence="8">
    <location>
        <position position="53"/>
    </location>
    <ligand>
        <name>Zn(2+)</name>
        <dbReference type="ChEBI" id="CHEBI:29105"/>
    </ligand>
</feature>
<dbReference type="GO" id="GO:0005634">
    <property type="term" value="C:nucleus"/>
    <property type="evidence" value="ECO:0007669"/>
    <property type="project" value="UniProtKB-SubCell"/>
</dbReference>
<evidence type="ECO:0000256" key="3">
    <source>
        <dbReference type="ARBA" id="ARBA00022737"/>
    </source>
</evidence>
<reference evidence="13" key="1">
    <citation type="submission" date="2025-08" db="UniProtKB">
        <authorList>
            <consortium name="RefSeq"/>
        </authorList>
    </citation>
    <scope>IDENTIFICATION</scope>
    <source>
        <strain evidence="13">15112-1751.03</strain>
        <tissue evidence="13">Whole Adult</tissue>
    </source>
</reference>
<dbReference type="FunFam" id="3.30.160.60:FF:000065">
    <property type="entry name" value="B-cell CLL/lymphoma 6, member B"/>
    <property type="match status" value="1"/>
</dbReference>
<feature type="binding site" evidence="8">
    <location>
        <position position="10"/>
    </location>
    <ligand>
        <name>Zn(2+)</name>
        <dbReference type="ChEBI" id="CHEBI:29105"/>
    </ligand>
</feature>
<dbReference type="GO" id="GO:0003677">
    <property type="term" value="F:DNA binding"/>
    <property type="evidence" value="ECO:0007669"/>
    <property type="project" value="UniProtKB-ARBA"/>
</dbReference>
<dbReference type="Pfam" id="PF12874">
    <property type="entry name" value="zf-met"/>
    <property type="match status" value="1"/>
</dbReference>
<dbReference type="Pfam" id="PF00096">
    <property type="entry name" value="zf-C2H2"/>
    <property type="match status" value="3"/>
</dbReference>
<dbReference type="Proteomes" id="UP000515160">
    <property type="component" value="Chromosome 2R"/>
</dbReference>
<dbReference type="PROSITE" id="PS50157">
    <property type="entry name" value="ZINC_FINGER_C2H2_2"/>
    <property type="match status" value="5"/>
</dbReference>
<keyword evidence="2 8" id="KW-0479">Metal-binding</keyword>
<evidence type="ECO:0000256" key="9">
    <source>
        <dbReference type="SAM" id="MobiDB-lite"/>
    </source>
</evidence>
<gene>
    <name evidence="13" type="primary">LOC127564982</name>
</gene>
<feature type="domain" description="ZAD" evidence="11">
    <location>
        <begin position="5"/>
        <end position="80"/>
    </location>
</feature>
<feature type="domain" description="C2H2-type" evidence="10">
    <location>
        <begin position="202"/>
        <end position="230"/>
    </location>
</feature>
<dbReference type="PROSITE" id="PS51915">
    <property type="entry name" value="ZAD"/>
    <property type="match status" value="1"/>
</dbReference>
<dbReference type="AlphaFoldDB" id="A0A9C6T2U5"/>
<evidence type="ECO:0000256" key="1">
    <source>
        <dbReference type="ARBA" id="ARBA00004123"/>
    </source>
</evidence>
<feature type="domain" description="C2H2-type" evidence="10">
    <location>
        <begin position="288"/>
        <end position="317"/>
    </location>
</feature>
<feature type="domain" description="C2H2-type" evidence="10">
    <location>
        <begin position="260"/>
        <end position="287"/>
    </location>
</feature>
<dbReference type="SUPFAM" id="SSF57716">
    <property type="entry name" value="Glucocorticoid receptor-like (DNA-binding domain)"/>
    <property type="match status" value="1"/>
</dbReference>
<dbReference type="SMART" id="SM00868">
    <property type="entry name" value="zf-AD"/>
    <property type="match status" value="1"/>
</dbReference>
<evidence type="ECO:0000313" key="12">
    <source>
        <dbReference type="Proteomes" id="UP000515160"/>
    </source>
</evidence>
<dbReference type="Gene3D" id="3.40.1800.20">
    <property type="match status" value="1"/>
</dbReference>
<dbReference type="FunFam" id="3.30.160.60:FF:000110">
    <property type="entry name" value="Zinc finger protein-like"/>
    <property type="match status" value="1"/>
</dbReference>
<dbReference type="Gene3D" id="3.30.160.60">
    <property type="entry name" value="Classic Zinc Finger"/>
    <property type="match status" value="4"/>
</dbReference>
<dbReference type="SMART" id="SM00355">
    <property type="entry name" value="ZnF_C2H2"/>
    <property type="match status" value="5"/>
</dbReference>
<accession>A0A9C6T2U5</accession>
<dbReference type="Pfam" id="PF07776">
    <property type="entry name" value="zf-AD"/>
    <property type="match status" value="1"/>
</dbReference>
<keyword evidence="6" id="KW-0539">Nucleus</keyword>
<dbReference type="PANTHER" id="PTHR16515:SF66">
    <property type="entry name" value="C2H2-TYPE DOMAIN-CONTAINING PROTEIN"/>
    <property type="match status" value="1"/>
</dbReference>
<dbReference type="GO" id="GO:0008270">
    <property type="term" value="F:zinc ion binding"/>
    <property type="evidence" value="ECO:0007669"/>
    <property type="project" value="UniProtKB-UniRule"/>
</dbReference>
<proteinExistence type="predicted"/>
<evidence type="ECO:0000256" key="4">
    <source>
        <dbReference type="ARBA" id="ARBA00022771"/>
    </source>
</evidence>
<evidence type="ECO:0000313" key="13">
    <source>
        <dbReference type="RefSeq" id="XP_051864106.1"/>
    </source>
</evidence>
<name>A0A9C6T2U5_DROAB</name>
<keyword evidence="3" id="KW-0677">Repeat</keyword>
<evidence type="ECO:0000256" key="2">
    <source>
        <dbReference type="ARBA" id="ARBA00022723"/>
    </source>
</evidence>
<evidence type="ECO:0000259" key="10">
    <source>
        <dbReference type="PROSITE" id="PS50157"/>
    </source>
</evidence>